<keyword evidence="1" id="KW-0812">Transmembrane</keyword>
<sequence length="71" mass="8163">MNSLGRRGCAPNLLADEWSTDAVIRTAIDWVHRCCGVMFLSGQIPGIYYLFTSLIVVWVSLFIWRVRTMVR</sequence>
<evidence type="ECO:0000313" key="3">
    <source>
        <dbReference type="Proteomes" id="UP001177120"/>
    </source>
</evidence>
<organism evidence="2 3">
    <name type="scientific">Polycladomyces zharkentensis</name>
    <dbReference type="NCBI Taxonomy" id="2807616"/>
    <lineage>
        <taxon>Bacteria</taxon>
        <taxon>Bacillati</taxon>
        <taxon>Bacillota</taxon>
        <taxon>Bacilli</taxon>
        <taxon>Bacillales</taxon>
        <taxon>Thermoactinomycetaceae</taxon>
        <taxon>Polycladomyces</taxon>
    </lineage>
</organism>
<proteinExistence type="predicted"/>
<comment type="caution">
    <text evidence="2">The sequence shown here is derived from an EMBL/GenBank/DDBJ whole genome shotgun (WGS) entry which is preliminary data.</text>
</comment>
<name>A0ABS2WJC9_9BACL</name>
<reference evidence="2" key="1">
    <citation type="journal article" date="2024" name="Int. J. Syst. Evol. Microbiol.">
        <title>Polycladomyces zharkentensis sp. nov., a novel thermophilic cellulose- and starch-degrading member of the Bacillota from a geothermal aquifer in Kazakhstan.</title>
        <authorList>
            <person name="Mashzhan A."/>
            <person name="Kistaubayeva A."/>
            <person name="Javier-Lopez R."/>
            <person name="Bissenova U."/>
            <person name="Bissenbay A."/>
            <person name="Birkeland N.K."/>
        </authorList>
    </citation>
    <scope>NUCLEOTIDE SEQUENCE</scope>
    <source>
        <strain evidence="2">ZKZ2T</strain>
    </source>
</reference>
<gene>
    <name evidence="2" type="ORF">JQC72_08970</name>
</gene>
<accession>A0ABS2WJC9</accession>
<protein>
    <submittedName>
        <fullName evidence="2">Uncharacterized protein</fullName>
    </submittedName>
</protein>
<keyword evidence="1" id="KW-1133">Transmembrane helix</keyword>
<feature type="transmembrane region" description="Helical" evidence="1">
    <location>
        <begin position="47"/>
        <end position="66"/>
    </location>
</feature>
<keyword evidence="3" id="KW-1185">Reference proteome</keyword>
<evidence type="ECO:0000313" key="2">
    <source>
        <dbReference type="EMBL" id="MBN2909658.1"/>
    </source>
</evidence>
<evidence type="ECO:0000256" key="1">
    <source>
        <dbReference type="SAM" id="Phobius"/>
    </source>
</evidence>
<dbReference type="RefSeq" id="WP_205494915.1">
    <property type="nucleotide sequence ID" value="NZ_JAFHAP010000008.1"/>
</dbReference>
<dbReference type="EMBL" id="JAFHAP010000008">
    <property type="protein sequence ID" value="MBN2909658.1"/>
    <property type="molecule type" value="Genomic_DNA"/>
</dbReference>
<dbReference type="Proteomes" id="UP001177120">
    <property type="component" value="Unassembled WGS sequence"/>
</dbReference>
<keyword evidence="1" id="KW-0472">Membrane</keyword>